<keyword evidence="2" id="KW-0808">Transferase</keyword>
<name>A0A0R2NPP5_9LACO</name>
<comment type="caution">
    <text evidence="2">The sequence shown here is derived from an EMBL/GenBank/DDBJ whole genome shotgun (WGS) entry which is preliminary data.</text>
</comment>
<keyword evidence="3" id="KW-1185">Reference proteome</keyword>
<dbReference type="Gene3D" id="3.40.630.30">
    <property type="match status" value="1"/>
</dbReference>
<dbReference type="PANTHER" id="PTHR43415:SF3">
    <property type="entry name" value="GNAT-FAMILY ACETYLTRANSFERASE"/>
    <property type="match status" value="1"/>
</dbReference>
<evidence type="ECO:0000313" key="2">
    <source>
        <dbReference type="EMBL" id="KRO25843.1"/>
    </source>
</evidence>
<dbReference type="InterPro" id="IPR016181">
    <property type="entry name" value="Acyl_CoA_acyltransferase"/>
</dbReference>
<dbReference type="PANTHER" id="PTHR43415">
    <property type="entry name" value="SPERMIDINE N(1)-ACETYLTRANSFERASE"/>
    <property type="match status" value="1"/>
</dbReference>
<dbReference type="SUPFAM" id="SSF55729">
    <property type="entry name" value="Acyl-CoA N-acyltransferases (Nat)"/>
    <property type="match status" value="1"/>
</dbReference>
<proteinExistence type="predicted"/>
<dbReference type="EMBL" id="JQCQ01000005">
    <property type="protein sequence ID" value="KRO25843.1"/>
    <property type="molecule type" value="Genomic_DNA"/>
</dbReference>
<accession>A0A0R2NPP5</accession>
<dbReference type="RefSeq" id="WP_057798179.1">
    <property type="nucleotide sequence ID" value="NZ_BJZZ01000005.1"/>
</dbReference>
<dbReference type="GO" id="GO:0016747">
    <property type="term" value="F:acyltransferase activity, transferring groups other than amino-acyl groups"/>
    <property type="evidence" value="ECO:0007669"/>
    <property type="project" value="InterPro"/>
</dbReference>
<dbReference type="PATRIC" id="fig|480391.4.peg.1402"/>
<feature type="domain" description="N-acetyltransferase" evidence="1">
    <location>
        <begin position="5"/>
        <end position="162"/>
    </location>
</feature>
<evidence type="ECO:0000259" key="1">
    <source>
        <dbReference type="PROSITE" id="PS51186"/>
    </source>
</evidence>
<organism evidence="2 3">
    <name type="scientific">Pediococcus argentinicus</name>
    <dbReference type="NCBI Taxonomy" id="480391"/>
    <lineage>
        <taxon>Bacteria</taxon>
        <taxon>Bacillati</taxon>
        <taxon>Bacillota</taxon>
        <taxon>Bacilli</taxon>
        <taxon>Lactobacillales</taxon>
        <taxon>Lactobacillaceae</taxon>
        <taxon>Pediococcus</taxon>
    </lineage>
</organism>
<dbReference type="InterPro" id="IPR000182">
    <property type="entry name" value="GNAT_dom"/>
</dbReference>
<sequence>MTEEVTFREAEAADAREIVNLFATLSNESDTFTVDNSFEGMSDDQIGQQLDLIQRSPQNFILLACLGPELIGIVTIIDSEHNEGAELGVAVKKEFWHAGIGSALVDEGMYWAEQFSALKRVWLDVINTNEYAVKIYQQNGFQKEKTFQDEQGRSLIRMNRDF</sequence>
<dbReference type="OrthoDB" id="948250at2"/>
<dbReference type="AlphaFoldDB" id="A0A0R2NPP5"/>
<dbReference type="Proteomes" id="UP000051249">
    <property type="component" value="Unassembled WGS sequence"/>
</dbReference>
<dbReference type="CDD" id="cd04301">
    <property type="entry name" value="NAT_SF"/>
    <property type="match status" value="1"/>
</dbReference>
<dbReference type="Pfam" id="PF00583">
    <property type="entry name" value="Acetyltransf_1"/>
    <property type="match status" value="1"/>
</dbReference>
<dbReference type="PROSITE" id="PS51186">
    <property type="entry name" value="GNAT"/>
    <property type="match status" value="1"/>
</dbReference>
<protein>
    <submittedName>
        <fullName evidence="2">Acetyltransferase</fullName>
    </submittedName>
</protein>
<reference evidence="2 3" key="1">
    <citation type="journal article" date="2015" name="Genome Announc.">
        <title>Expanding the biotechnology potential of lactobacilli through comparative genomics of 213 strains and associated genera.</title>
        <authorList>
            <person name="Sun Z."/>
            <person name="Harris H.M."/>
            <person name="McCann A."/>
            <person name="Guo C."/>
            <person name="Argimon S."/>
            <person name="Zhang W."/>
            <person name="Yang X."/>
            <person name="Jeffery I.B."/>
            <person name="Cooney J.C."/>
            <person name="Kagawa T.F."/>
            <person name="Liu W."/>
            <person name="Song Y."/>
            <person name="Salvetti E."/>
            <person name="Wrobel A."/>
            <person name="Rasinkangas P."/>
            <person name="Parkhill J."/>
            <person name="Rea M.C."/>
            <person name="O'Sullivan O."/>
            <person name="Ritari J."/>
            <person name="Douillard F.P."/>
            <person name="Paul Ross R."/>
            <person name="Yang R."/>
            <person name="Briner A.E."/>
            <person name="Felis G.E."/>
            <person name="de Vos W.M."/>
            <person name="Barrangou R."/>
            <person name="Klaenhammer T.R."/>
            <person name="Caufield P.W."/>
            <person name="Cui Y."/>
            <person name="Zhang H."/>
            <person name="O'Toole P.W."/>
        </authorList>
    </citation>
    <scope>NUCLEOTIDE SEQUENCE [LARGE SCALE GENOMIC DNA]</scope>
    <source>
        <strain evidence="2 3">DSM 23026</strain>
    </source>
</reference>
<evidence type="ECO:0000313" key="3">
    <source>
        <dbReference type="Proteomes" id="UP000051249"/>
    </source>
</evidence>
<gene>
    <name evidence="2" type="ORF">IV88_GL001378</name>
</gene>